<proteinExistence type="predicted"/>
<organism evidence="4 5">
    <name type="scientific">Metarhizium guizhouense (strain ARSEF 977)</name>
    <dbReference type="NCBI Taxonomy" id="1276136"/>
    <lineage>
        <taxon>Eukaryota</taxon>
        <taxon>Fungi</taxon>
        <taxon>Dikarya</taxon>
        <taxon>Ascomycota</taxon>
        <taxon>Pezizomycotina</taxon>
        <taxon>Sordariomycetes</taxon>
        <taxon>Hypocreomycetidae</taxon>
        <taxon>Hypocreales</taxon>
        <taxon>Clavicipitaceae</taxon>
        <taxon>Metarhizium</taxon>
    </lineage>
</organism>
<feature type="region of interest" description="Disordered" evidence="2">
    <location>
        <begin position="322"/>
        <end position="351"/>
    </location>
</feature>
<dbReference type="InterPro" id="IPR036864">
    <property type="entry name" value="Zn2-C6_fun-type_DNA-bd_sf"/>
</dbReference>
<dbReference type="PANTHER" id="PTHR31668:SF23">
    <property type="entry name" value="ZN(II)2CYS6 TRANSCRIPTION FACTOR (EUROFUNG)"/>
    <property type="match status" value="1"/>
</dbReference>
<evidence type="ECO:0000256" key="1">
    <source>
        <dbReference type="ARBA" id="ARBA00023242"/>
    </source>
</evidence>
<dbReference type="InterPro" id="IPR050797">
    <property type="entry name" value="Carb_Metab_Trans_Reg"/>
</dbReference>
<name>A0A0B4GJN3_METGA</name>
<dbReference type="PROSITE" id="PS00463">
    <property type="entry name" value="ZN2_CY6_FUNGAL_1"/>
    <property type="match status" value="1"/>
</dbReference>
<keyword evidence="1" id="KW-0539">Nucleus</keyword>
<accession>A0A0B4GJN3</accession>
<sequence>MNYNIAKRTACDRCRGQKLRCRRAEQGDENEPCLRCHRAGAVCFTSSPRPSGRPRTNGGYASDGRQPPAPAPAPAAAAAPQSETSLNTLAALGRRRRQLSDLPVDALVLAAPSRPTSTTRSIGTTPAWAIPDGELQERLGVLTDRPSPGGSSRGAAQPWISPDMGNLFSMLLPNADDVLDPLAGLGTGDHARAQEAVSEEAPRYSPNGNRHGAIELGMDVDSEGAYDDAADGRDRDAALLSESPESGDVLINLARLMEMITIQIYRVRCHPKNPAGEYPCIDKIHETQENPAAQVLQSTSEFTGILERFCTSSSSYMPTPSLFSSESGSLGADAADSLPNGPPLRQDDSCSANTGPVGTPAVLLILSCYLQLLRLYDAITNRMLQSLRQLQDVVGFFQAALELRISGLPSIKGHLYIKVLVQIMEHQINAMEKLLGLPAEYRLFGRTASTGILSTVEFSRLFKVVMAQGGGGPAKSGSSLVDSIRENLTSIKELLQG</sequence>
<comment type="caution">
    <text evidence="4">The sequence shown here is derived from an EMBL/GenBank/DDBJ whole genome shotgun (WGS) entry which is preliminary data.</text>
</comment>
<dbReference type="GO" id="GO:0001080">
    <property type="term" value="P:nitrogen catabolite activation of transcription from RNA polymerase II promoter"/>
    <property type="evidence" value="ECO:0007669"/>
    <property type="project" value="TreeGrafter"/>
</dbReference>
<feature type="region of interest" description="Disordered" evidence="2">
    <location>
        <begin position="44"/>
        <end position="82"/>
    </location>
</feature>
<dbReference type="GO" id="GO:0005634">
    <property type="term" value="C:nucleus"/>
    <property type="evidence" value="ECO:0007669"/>
    <property type="project" value="TreeGrafter"/>
</dbReference>
<dbReference type="PANTHER" id="PTHR31668">
    <property type="entry name" value="GLUCOSE TRANSPORT TRANSCRIPTION REGULATOR RGT1-RELATED-RELATED"/>
    <property type="match status" value="1"/>
</dbReference>
<dbReference type="HOGENOM" id="CLU_041815_1_0_1"/>
<reference evidence="4 5" key="1">
    <citation type="journal article" date="2014" name="Proc. Natl. Acad. Sci. U.S.A.">
        <title>Trajectory and genomic determinants of fungal-pathogen speciation and host adaptation.</title>
        <authorList>
            <person name="Hu X."/>
            <person name="Xiao G."/>
            <person name="Zheng P."/>
            <person name="Shang Y."/>
            <person name="Su Y."/>
            <person name="Zhang X."/>
            <person name="Liu X."/>
            <person name="Zhan S."/>
            <person name="St Leger R.J."/>
            <person name="Wang C."/>
        </authorList>
    </citation>
    <scope>NUCLEOTIDE SEQUENCE [LARGE SCALE GENOMIC DNA]</scope>
    <source>
        <strain evidence="4 5">ARSEF 977</strain>
    </source>
</reference>
<evidence type="ECO:0000313" key="5">
    <source>
        <dbReference type="Proteomes" id="UP000031192"/>
    </source>
</evidence>
<dbReference type="InterPro" id="IPR001138">
    <property type="entry name" value="Zn2Cys6_DnaBD"/>
</dbReference>
<evidence type="ECO:0000259" key="3">
    <source>
        <dbReference type="PROSITE" id="PS50048"/>
    </source>
</evidence>
<dbReference type="OrthoDB" id="4222821at2759"/>
<feature type="domain" description="Zn(2)-C6 fungal-type" evidence="3">
    <location>
        <begin position="10"/>
        <end position="43"/>
    </location>
</feature>
<dbReference type="GO" id="GO:0008270">
    <property type="term" value="F:zinc ion binding"/>
    <property type="evidence" value="ECO:0007669"/>
    <property type="project" value="InterPro"/>
</dbReference>
<keyword evidence="5" id="KW-1185">Reference proteome</keyword>
<gene>
    <name evidence="4" type="ORF">MGU_09965</name>
</gene>
<dbReference type="Pfam" id="PF00172">
    <property type="entry name" value="Zn_clus"/>
    <property type="match status" value="1"/>
</dbReference>
<dbReference type="AlphaFoldDB" id="A0A0B4GJN3"/>
<protein>
    <submittedName>
        <fullName evidence="4">C6 zinc finger domain protein</fullName>
    </submittedName>
</protein>
<dbReference type="PROSITE" id="PS50048">
    <property type="entry name" value="ZN2_CY6_FUNGAL_2"/>
    <property type="match status" value="1"/>
</dbReference>
<evidence type="ECO:0000256" key="2">
    <source>
        <dbReference type="SAM" id="MobiDB-lite"/>
    </source>
</evidence>
<dbReference type="CDD" id="cd00067">
    <property type="entry name" value="GAL4"/>
    <property type="match status" value="1"/>
</dbReference>
<evidence type="ECO:0000313" key="4">
    <source>
        <dbReference type="EMBL" id="KID82733.1"/>
    </source>
</evidence>
<dbReference type="Proteomes" id="UP000031192">
    <property type="component" value="Unassembled WGS sequence"/>
</dbReference>
<dbReference type="Gene3D" id="4.10.240.10">
    <property type="entry name" value="Zn(2)-C6 fungal-type DNA-binding domain"/>
    <property type="match status" value="1"/>
</dbReference>
<dbReference type="EMBL" id="AZNH01000076">
    <property type="protein sequence ID" value="KID82733.1"/>
    <property type="molecule type" value="Genomic_DNA"/>
</dbReference>
<dbReference type="GO" id="GO:0000981">
    <property type="term" value="F:DNA-binding transcription factor activity, RNA polymerase II-specific"/>
    <property type="evidence" value="ECO:0007669"/>
    <property type="project" value="InterPro"/>
</dbReference>
<dbReference type="SUPFAM" id="SSF57701">
    <property type="entry name" value="Zn2/Cys6 DNA-binding domain"/>
    <property type="match status" value="1"/>
</dbReference>